<dbReference type="Pfam" id="PF12325">
    <property type="entry name" value="TMF_TATA_bd"/>
    <property type="match status" value="1"/>
</dbReference>
<dbReference type="SUPFAM" id="SSF90257">
    <property type="entry name" value="Myosin rod fragments"/>
    <property type="match status" value="1"/>
</dbReference>
<feature type="compositionally biased region" description="Low complexity" evidence="2">
    <location>
        <begin position="96"/>
        <end position="110"/>
    </location>
</feature>
<dbReference type="PANTHER" id="PTHR46515:SF1">
    <property type="entry name" value="TATA ELEMENT MODULATORY FACTOR"/>
    <property type="match status" value="1"/>
</dbReference>
<dbReference type="OrthoDB" id="74178at2759"/>
<reference evidence="4" key="2">
    <citation type="submission" date="2017-10" db="EMBL/GenBank/DDBJ databases">
        <title>Ladona fulva Genome sequencing and assembly.</title>
        <authorList>
            <person name="Murali S."/>
            <person name="Richards S."/>
            <person name="Bandaranaike D."/>
            <person name="Bellair M."/>
            <person name="Blankenburg K."/>
            <person name="Chao H."/>
            <person name="Dinh H."/>
            <person name="Doddapaneni H."/>
            <person name="Dugan-Rocha S."/>
            <person name="Elkadiri S."/>
            <person name="Gnanaolivu R."/>
            <person name="Hernandez B."/>
            <person name="Skinner E."/>
            <person name="Javaid M."/>
            <person name="Lee S."/>
            <person name="Li M."/>
            <person name="Ming W."/>
            <person name="Munidasa M."/>
            <person name="Muniz J."/>
            <person name="Nguyen L."/>
            <person name="Hughes D."/>
            <person name="Osuji N."/>
            <person name="Pu L.-L."/>
            <person name="Puazo M."/>
            <person name="Qu C."/>
            <person name="Quiroz J."/>
            <person name="Raj R."/>
            <person name="Weissenberger G."/>
            <person name="Xin Y."/>
            <person name="Zou X."/>
            <person name="Han Y."/>
            <person name="Worley K."/>
            <person name="Muzny D."/>
            <person name="Gibbs R."/>
        </authorList>
    </citation>
    <scope>NUCLEOTIDE SEQUENCE</scope>
    <source>
        <strain evidence="4">Sampled in the wild</strain>
    </source>
</reference>
<dbReference type="InterPro" id="IPR052602">
    <property type="entry name" value="Growth_transcription_reg"/>
</dbReference>
<dbReference type="Proteomes" id="UP000792457">
    <property type="component" value="Unassembled WGS sequence"/>
</dbReference>
<dbReference type="GO" id="GO:0005783">
    <property type="term" value="C:endoplasmic reticulum"/>
    <property type="evidence" value="ECO:0007669"/>
    <property type="project" value="TreeGrafter"/>
</dbReference>
<evidence type="ECO:0000313" key="5">
    <source>
        <dbReference type="Proteomes" id="UP000792457"/>
    </source>
</evidence>
<comment type="caution">
    <text evidence="4">The sequence shown here is derived from an EMBL/GenBank/DDBJ whole genome shotgun (WGS) entry which is preliminary data.</text>
</comment>
<reference evidence="4" key="1">
    <citation type="submission" date="2013-04" db="EMBL/GenBank/DDBJ databases">
        <authorList>
            <person name="Qu J."/>
            <person name="Murali S.C."/>
            <person name="Bandaranaike D."/>
            <person name="Bellair M."/>
            <person name="Blankenburg K."/>
            <person name="Chao H."/>
            <person name="Dinh H."/>
            <person name="Doddapaneni H."/>
            <person name="Downs B."/>
            <person name="Dugan-Rocha S."/>
            <person name="Elkadiri S."/>
            <person name="Gnanaolivu R.D."/>
            <person name="Hernandez B."/>
            <person name="Javaid M."/>
            <person name="Jayaseelan J.C."/>
            <person name="Lee S."/>
            <person name="Li M."/>
            <person name="Ming W."/>
            <person name="Munidasa M."/>
            <person name="Muniz J."/>
            <person name="Nguyen L."/>
            <person name="Ongeri F."/>
            <person name="Osuji N."/>
            <person name="Pu L.-L."/>
            <person name="Puazo M."/>
            <person name="Qu C."/>
            <person name="Quiroz J."/>
            <person name="Raj R."/>
            <person name="Weissenberger G."/>
            <person name="Xin Y."/>
            <person name="Zou X."/>
            <person name="Han Y."/>
            <person name="Richards S."/>
            <person name="Worley K."/>
            <person name="Muzny D."/>
            <person name="Gibbs R."/>
        </authorList>
    </citation>
    <scope>NUCLEOTIDE SEQUENCE</scope>
    <source>
        <strain evidence="4">Sampled in the wild</strain>
    </source>
</reference>
<proteinExistence type="predicted"/>
<evidence type="ECO:0000313" key="4">
    <source>
        <dbReference type="EMBL" id="KAG8237872.1"/>
    </source>
</evidence>
<feature type="compositionally biased region" description="Polar residues" evidence="2">
    <location>
        <begin position="111"/>
        <end position="129"/>
    </location>
</feature>
<feature type="coiled-coil region" evidence="1">
    <location>
        <begin position="211"/>
        <end position="238"/>
    </location>
</feature>
<name>A0A8K0KML1_LADFU</name>
<protein>
    <recommendedName>
        <fullName evidence="3">TATA element modulatory factor 1 TATA binding domain-containing protein</fullName>
    </recommendedName>
</protein>
<organism evidence="4 5">
    <name type="scientific">Ladona fulva</name>
    <name type="common">Scarce chaser dragonfly</name>
    <name type="synonym">Libellula fulva</name>
    <dbReference type="NCBI Taxonomy" id="123851"/>
    <lineage>
        <taxon>Eukaryota</taxon>
        <taxon>Metazoa</taxon>
        <taxon>Ecdysozoa</taxon>
        <taxon>Arthropoda</taxon>
        <taxon>Hexapoda</taxon>
        <taxon>Insecta</taxon>
        <taxon>Pterygota</taxon>
        <taxon>Palaeoptera</taxon>
        <taxon>Odonata</taxon>
        <taxon>Epiprocta</taxon>
        <taxon>Anisoptera</taxon>
        <taxon>Libelluloidea</taxon>
        <taxon>Libellulidae</taxon>
        <taxon>Ladona</taxon>
    </lineage>
</organism>
<dbReference type="EMBL" id="KZ309235">
    <property type="protein sequence ID" value="KAG8237872.1"/>
    <property type="molecule type" value="Genomic_DNA"/>
</dbReference>
<evidence type="ECO:0000256" key="2">
    <source>
        <dbReference type="SAM" id="MobiDB-lite"/>
    </source>
</evidence>
<accession>A0A8K0KML1</accession>
<dbReference type="InterPro" id="IPR022091">
    <property type="entry name" value="TMF_TATA-bd"/>
</dbReference>
<evidence type="ECO:0000256" key="1">
    <source>
        <dbReference type="SAM" id="Coils"/>
    </source>
</evidence>
<feature type="region of interest" description="Disordered" evidence="2">
    <location>
        <begin position="89"/>
        <end position="134"/>
    </location>
</feature>
<keyword evidence="1" id="KW-0175">Coiled coil</keyword>
<dbReference type="GO" id="GO:0005794">
    <property type="term" value="C:Golgi apparatus"/>
    <property type="evidence" value="ECO:0007669"/>
    <property type="project" value="TreeGrafter"/>
</dbReference>
<sequence length="291" mass="32377">MERERNGRQRCATLSSRVTSLESQLMALRKEVETEAAKFNEELERRDREVARLEAEKIKLEEALAEAKRSNVSLKESLAVERAAVEAEKRRNALLQQQQQKQNEPPTQHQHPNSQQKGTPCSPRSSPTLSFGHASLDDSITSSTWLPLEDGYHDGRSVNGVFEGHAGIMAAAMTASSSSSSLIESLQSQLKLRDGEVQQLQWEVGRGESERNALTAEVSSLTAKLSEMEASLASAEADNGRLSDLQTKYDALLQMYGEKVEETEELRLDLQDIKEMYKSQIDQLTKKGGNS</sequence>
<evidence type="ECO:0000259" key="3">
    <source>
        <dbReference type="Pfam" id="PF12325"/>
    </source>
</evidence>
<dbReference type="PANTHER" id="PTHR46515">
    <property type="entry name" value="TATA ELEMENT MODULATORY FACTOR TMF1"/>
    <property type="match status" value="1"/>
</dbReference>
<gene>
    <name evidence="4" type="ORF">J437_LFUL017881</name>
</gene>
<dbReference type="AlphaFoldDB" id="A0A8K0KML1"/>
<keyword evidence="5" id="KW-1185">Reference proteome</keyword>
<feature type="domain" description="TATA element modulatory factor 1 TATA binding" evidence="3">
    <location>
        <begin position="174"/>
        <end position="284"/>
    </location>
</feature>